<gene>
    <name evidence="1" type="ORF">E2C01_015972</name>
</gene>
<proteinExistence type="predicted"/>
<organism evidence="1 2">
    <name type="scientific">Portunus trituberculatus</name>
    <name type="common">Swimming crab</name>
    <name type="synonym">Neptunus trituberculatus</name>
    <dbReference type="NCBI Taxonomy" id="210409"/>
    <lineage>
        <taxon>Eukaryota</taxon>
        <taxon>Metazoa</taxon>
        <taxon>Ecdysozoa</taxon>
        <taxon>Arthropoda</taxon>
        <taxon>Crustacea</taxon>
        <taxon>Multicrustacea</taxon>
        <taxon>Malacostraca</taxon>
        <taxon>Eumalacostraca</taxon>
        <taxon>Eucarida</taxon>
        <taxon>Decapoda</taxon>
        <taxon>Pleocyemata</taxon>
        <taxon>Brachyura</taxon>
        <taxon>Eubrachyura</taxon>
        <taxon>Portunoidea</taxon>
        <taxon>Portunidae</taxon>
        <taxon>Portuninae</taxon>
        <taxon>Portunus</taxon>
    </lineage>
</organism>
<evidence type="ECO:0000313" key="2">
    <source>
        <dbReference type="Proteomes" id="UP000324222"/>
    </source>
</evidence>
<dbReference type="EMBL" id="VSRR010001146">
    <property type="protein sequence ID" value="MPC22942.1"/>
    <property type="molecule type" value="Genomic_DNA"/>
</dbReference>
<protein>
    <submittedName>
        <fullName evidence="1">Uncharacterized protein</fullName>
    </submittedName>
</protein>
<reference evidence="1 2" key="1">
    <citation type="submission" date="2019-05" db="EMBL/GenBank/DDBJ databases">
        <title>Another draft genome of Portunus trituberculatus and its Hox gene families provides insights of decapod evolution.</title>
        <authorList>
            <person name="Jeong J.-H."/>
            <person name="Song I."/>
            <person name="Kim S."/>
            <person name="Choi T."/>
            <person name="Kim D."/>
            <person name="Ryu S."/>
            <person name="Kim W."/>
        </authorList>
    </citation>
    <scope>NUCLEOTIDE SEQUENCE [LARGE SCALE GENOMIC DNA]</scope>
    <source>
        <tissue evidence="1">Muscle</tissue>
    </source>
</reference>
<name>A0A5B7DMV4_PORTR</name>
<evidence type="ECO:0000313" key="1">
    <source>
        <dbReference type="EMBL" id="MPC22942.1"/>
    </source>
</evidence>
<sequence length="187" mass="19917">MNSDVLSQSSSLIECCPTLLAHEKLHHSHYNGMGGCLNASPRESVNSSTPTRSNVLSRVSWAESACEGISKEMREGGRLGSWCVEGGTEPRVVMCVEAGVSSEGCNDGNWCVVDGGPGEQFGTEVGDWLTDTGGSDDEKASDMRCGGTLYCKELITVSLDGTVPVNKLPPLCPLRVLSSVELRLQHQ</sequence>
<dbReference type="AlphaFoldDB" id="A0A5B7DMV4"/>
<dbReference type="Proteomes" id="UP000324222">
    <property type="component" value="Unassembled WGS sequence"/>
</dbReference>
<comment type="caution">
    <text evidence="1">The sequence shown here is derived from an EMBL/GenBank/DDBJ whole genome shotgun (WGS) entry which is preliminary data.</text>
</comment>
<accession>A0A5B7DMV4</accession>
<keyword evidence="2" id="KW-1185">Reference proteome</keyword>